<dbReference type="EMBL" id="JAERWL010000009">
    <property type="protein sequence ID" value="MBM9476969.1"/>
    <property type="molecule type" value="Genomic_DNA"/>
</dbReference>
<dbReference type="Proteomes" id="UP000663801">
    <property type="component" value="Unassembled WGS sequence"/>
</dbReference>
<organism evidence="4 5">
    <name type="scientific">Nakamurella flavida</name>
    <dbReference type="NCBI Taxonomy" id="363630"/>
    <lineage>
        <taxon>Bacteria</taxon>
        <taxon>Bacillati</taxon>
        <taxon>Actinomycetota</taxon>
        <taxon>Actinomycetes</taxon>
        <taxon>Nakamurellales</taxon>
        <taxon>Nakamurellaceae</taxon>
        <taxon>Nakamurella</taxon>
    </lineage>
</organism>
<gene>
    <name evidence="4" type="ORF">JL107_10970</name>
</gene>
<evidence type="ECO:0000256" key="1">
    <source>
        <dbReference type="SAM" id="MobiDB-lite"/>
    </source>
</evidence>
<dbReference type="RefSeq" id="WP_205257081.1">
    <property type="nucleotide sequence ID" value="NZ_BAAAPV010000001.1"/>
</dbReference>
<dbReference type="Pfam" id="PF25362">
    <property type="entry name" value="bPH_11"/>
    <property type="match status" value="1"/>
</dbReference>
<keyword evidence="2" id="KW-0812">Transmembrane</keyword>
<accession>A0A939C5J9</accession>
<proteinExistence type="predicted"/>
<feature type="transmembrane region" description="Helical" evidence="2">
    <location>
        <begin position="6"/>
        <end position="25"/>
    </location>
</feature>
<protein>
    <submittedName>
        <fullName evidence="4">Transporter</fullName>
    </submittedName>
</protein>
<dbReference type="InterPro" id="IPR057446">
    <property type="entry name" value="PH_bac"/>
</dbReference>
<feature type="region of interest" description="Disordered" evidence="1">
    <location>
        <begin position="162"/>
        <end position="193"/>
    </location>
</feature>
<keyword evidence="2" id="KW-1133">Transmembrane helix</keyword>
<evidence type="ECO:0000313" key="5">
    <source>
        <dbReference type="Proteomes" id="UP000663801"/>
    </source>
</evidence>
<evidence type="ECO:0000313" key="4">
    <source>
        <dbReference type="EMBL" id="MBM9476969.1"/>
    </source>
</evidence>
<evidence type="ECO:0000259" key="3">
    <source>
        <dbReference type="Pfam" id="PF25362"/>
    </source>
</evidence>
<name>A0A939C5J9_9ACTN</name>
<dbReference type="AlphaFoldDB" id="A0A939C5J9"/>
<comment type="caution">
    <text evidence="4">The sequence shown here is derived from an EMBL/GenBank/DDBJ whole genome shotgun (WGS) entry which is preliminary data.</text>
</comment>
<sequence length="193" mass="20399">MDRVLLTLALVVLVLLIFGGLWWGWRNRARRQGDIPALPTVPAVSGPQLTPPLAGVYISTTRAGSWQDRVVVHGLGRRAKASLELADDGVLIDRVGEDPIFLPMAVITTVATAPGIAGKVMGMPAGVLVLTWRNGEALLDSGFRSDDPDEQDTWLAAAQAALVGHGPQDTPDGGPTAAPSRASHEDGSQEDER</sequence>
<keyword evidence="2" id="KW-0472">Membrane</keyword>
<evidence type="ECO:0000256" key="2">
    <source>
        <dbReference type="SAM" id="Phobius"/>
    </source>
</evidence>
<keyword evidence="5" id="KW-1185">Reference proteome</keyword>
<reference evidence="4" key="1">
    <citation type="submission" date="2021-01" db="EMBL/GenBank/DDBJ databases">
        <title>KCTC 19127 draft genome.</title>
        <authorList>
            <person name="An D."/>
        </authorList>
    </citation>
    <scope>NUCLEOTIDE SEQUENCE</scope>
    <source>
        <strain evidence="4">KCTC 19127</strain>
    </source>
</reference>
<feature type="domain" description="PH" evidence="3">
    <location>
        <begin position="35"/>
        <end position="158"/>
    </location>
</feature>